<dbReference type="InterPro" id="IPR011206">
    <property type="entry name" value="Citrate_lyase_beta/mcl1/mcl2"/>
</dbReference>
<dbReference type="Proteomes" id="UP001303889">
    <property type="component" value="Unassembled WGS sequence"/>
</dbReference>
<keyword evidence="2 5" id="KW-0479">Metal-binding</keyword>
<dbReference type="InterPro" id="IPR015813">
    <property type="entry name" value="Pyrv/PenolPyrv_kinase-like_dom"/>
</dbReference>
<dbReference type="GO" id="GO:0000287">
    <property type="term" value="F:magnesium ion binding"/>
    <property type="evidence" value="ECO:0007669"/>
    <property type="project" value="TreeGrafter"/>
</dbReference>
<feature type="domain" description="HpcH/HpaI aldolase/citrate lyase" evidence="7">
    <location>
        <begin position="11"/>
        <end position="237"/>
    </location>
</feature>
<protein>
    <submittedName>
        <fullName evidence="8">Pyruvate/Phosphoenolpyruvate kinase-like domain-containing protein</fullName>
    </submittedName>
</protein>
<accession>A0AAN6MN58</accession>
<organism evidence="8 9">
    <name type="scientific">Staphylotrichum tortipilum</name>
    <dbReference type="NCBI Taxonomy" id="2831512"/>
    <lineage>
        <taxon>Eukaryota</taxon>
        <taxon>Fungi</taxon>
        <taxon>Dikarya</taxon>
        <taxon>Ascomycota</taxon>
        <taxon>Pezizomycotina</taxon>
        <taxon>Sordariomycetes</taxon>
        <taxon>Sordariomycetidae</taxon>
        <taxon>Sordariales</taxon>
        <taxon>Chaetomiaceae</taxon>
        <taxon>Staphylotrichum</taxon>
    </lineage>
</organism>
<name>A0AAN6MN58_9PEZI</name>
<feature type="binding site" evidence="5">
    <location>
        <position position="138"/>
    </location>
    <ligand>
        <name>Mg(2+)</name>
        <dbReference type="ChEBI" id="CHEBI:18420"/>
    </ligand>
</feature>
<feature type="binding site" evidence="4">
    <location>
        <position position="138"/>
    </location>
    <ligand>
        <name>substrate</name>
    </ligand>
</feature>
<keyword evidence="9" id="KW-1185">Reference proteome</keyword>
<evidence type="ECO:0000256" key="1">
    <source>
        <dbReference type="ARBA" id="ARBA00001946"/>
    </source>
</evidence>
<proteinExistence type="predicted"/>
<dbReference type="PANTHER" id="PTHR32308">
    <property type="entry name" value="LYASE BETA SUBUNIT, PUTATIVE (AFU_ORTHOLOGUE AFUA_4G13030)-RELATED"/>
    <property type="match status" value="1"/>
</dbReference>
<keyword evidence="8" id="KW-0808">Transferase</keyword>
<evidence type="ECO:0000313" key="9">
    <source>
        <dbReference type="Proteomes" id="UP001303889"/>
    </source>
</evidence>
<evidence type="ECO:0000313" key="8">
    <source>
        <dbReference type="EMBL" id="KAK3903465.1"/>
    </source>
</evidence>
<evidence type="ECO:0000256" key="5">
    <source>
        <dbReference type="PIRSR" id="PIRSR015582-2"/>
    </source>
</evidence>
<dbReference type="InterPro" id="IPR040442">
    <property type="entry name" value="Pyrv_kinase-like_dom_sf"/>
</dbReference>
<sequence length="342" mass="36665">MASSKLSVLRRALLYVPSTPRTLAKSLSFGFPVDNVTYDLEDSIPATSKSLARAGLRAHLAALSENRPAGIGEVAVRINAFSTGLAVDDLRAVAALPAVDAIVVPKVNRPADLALVEEVILDVAPTRTKPLKLLALIESARGIMDLREICGATPNLAGLIFAAEDFAADLGLRRTRDLEEMLYARSAVVTAAHAFRLESAIDLVCTSLSDEASTIVLRAETTRGKDLGFTGKQCIHPMQVRPVQAIFSPSKWEVGHAFRVVLGNEMASASGHGAWKLDGKMIDAPVVLKARRVLDRAKHCGMPVEDIRKEVQKRFARETSEPKGISIPAPTGTEPEPGASHD</sequence>
<gene>
    <name evidence="8" type="ORF">C8A05DRAFT_14576</name>
</gene>
<dbReference type="InterPro" id="IPR005000">
    <property type="entry name" value="Aldolase/citrate-lyase_domain"/>
</dbReference>
<dbReference type="GO" id="GO:0016301">
    <property type="term" value="F:kinase activity"/>
    <property type="evidence" value="ECO:0007669"/>
    <property type="project" value="UniProtKB-KW"/>
</dbReference>
<dbReference type="Gene3D" id="3.20.20.60">
    <property type="entry name" value="Phosphoenolpyruvate-binding domains"/>
    <property type="match status" value="1"/>
</dbReference>
<feature type="region of interest" description="Disordered" evidence="6">
    <location>
        <begin position="314"/>
        <end position="342"/>
    </location>
</feature>
<keyword evidence="3 5" id="KW-0460">Magnesium</keyword>
<comment type="cofactor">
    <cofactor evidence="1">
        <name>Mg(2+)</name>
        <dbReference type="ChEBI" id="CHEBI:18420"/>
    </cofactor>
</comment>
<evidence type="ECO:0000256" key="2">
    <source>
        <dbReference type="ARBA" id="ARBA00022723"/>
    </source>
</evidence>
<feature type="binding site" evidence="5">
    <location>
        <position position="165"/>
    </location>
    <ligand>
        <name>Mg(2+)</name>
        <dbReference type="ChEBI" id="CHEBI:18420"/>
    </ligand>
</feature>
<dbReference type="Pfam" id="PF03328">
    <property type="entry name" value="HpcH_HpaI"/>
    <property type="match status" value="1"/>
</dbReference>
<dbReference type="PIRSF" id="PIRSF015582">
    <property type="entry name" value="Cit_lyase_B"/>
    <property type="match status" value="1"/>
</dbReference>
<reference evidence="8" key="1">
    <citation type="journal article" date="2023" name="Mol. Phylogenet. Evol.">
        <title>Genome-scale phylogeny and comparative genomics of the fungal order Sordariales.</title>
        <authorList>
            <person name="Hensen N."/>
            <person name="Bonometti L."/>
            <person name="Westerberg I."/>
            <person name="Brannstrom I.O."/>
            <person name="Guillou S."/>
            <person name="Cros-Aarteil S."/>
            <person name="Calhoun S."/>
            <person name="Haridas S."/>
            <person name="Kuo A."/>
            <person name="Mondo S."/>
            <person name="Pangilinan J."/>
            <person name="Riley R."/>
            <person name="LaButti K."/>
            <person name="Andreopoulos B."/>
            <person name="Lipzen A."/>
            <person name="Chen C."/>
            <person name="Yan M."/>
            <person name="Daum C."/>
            <person name="Ng V."/>
            <person name="Clum A."/>
            <person name="Steindorff A."/>
            <person name="Ohm R.A."/>
            <person name="Martin F."/>
            <person name="Silar P."/>
            <person name="Natvig D.O."/>
            <person name="Lalanne C."/>
            <person name="Gautier V."/>
            <person name="Ament-Velasquez S.L."/>
            <person name="Kruys A."/>
            <person name="Hutchinson M.I."/>
            <person name="Powell A.J."/>
            <person name="Barry K."/>
            <person name="Miller A.N."/>
            <person name="Grigoriev I.V."/>
            <person name="Debuchy R."/>
            <person name="Gladieux P."/>
            <person name="Hiltunen Thoren M."/>
            <person name="Johannesson H."/>
        </authorList>
    </citation>
    <scope>NUCLEOTIDE SEQUENCE</scope>
    <source>
        <strain evidence="8">CBS 103.79</strain>
    </source>
</reference>
<comment type="caution">
    <text evidence="8">The sequence shown here is derived from an EMBL/GenBank/DDBJ whole genome shotgun (WGS) entry which is preliminary data.</text>
</comment>
<keyword evidence="8" id="KW-0418">Kinase</keyword>
<dbReference type="AlphaFoldDB" id="A0AAN6MN58"/>
<evidence type="ECO:0000256" key="3">
    <source>
        <dbReference type="ARBA" id="ARBA00022842"/>
    </source>
</evidence>
<evidence type="ECO:0000259" key="7">
    <source>
        <dbReference type="Pfam" id="PF03328"/>
    </source>
</evidence>
<feature type="binding site" evidence="4">
    <location>
        <position position="77"/>
    </location>
    <ligand>
        <name>substrate</name>
    </ligand>
</feature>
<dbReference type="PANTHER" id="PTHR32308:SF0">
    <property type="entry name" value="HPCH_HPAI ALDOLASE_CITRATE LYASE DOMAIN-CONTAINING PROTEIN"/>
    <property type="match status" value="1"/>
</dbReference>
<dbReference type="GO" id="GO:0006107">
    <property type="term" value="P:oxaloacetate metabolic process"/>
    <property type="evidence" value="ECO:0007669"/>
    <property type="project" value="TreeGrafter"/>
</dbReference>
<evidence type="ECO:0000256" key="4">
    <source>
        <dbReference type="PIRSR" id="PIRSR015582-1"/>
    </source>
</evidence>
<dbReference type="SUPFAM" id="SSF51621">
    <property type="entry name" value="Phosphoenolpyruvate/pyruvate domain"/>
    <property type="match status" value="1"/>
</dbReference>
<reference evidence="8" key="2">
    <citation type="submission" date="2023-05" db="EMBL/GenBank/DDBJ databases">
        <authorList>
            <consortium name="Lawrence Berkeley National Laboratory"/>
            <person name="Steindorff A."/>
            <person name="Hensen N."/>
            <person name="Bonometti L."/>
            <person name="Westerberg I."/>
            <person name="Brannstrom I.O."/>
            <person name="Guillou S."/>
            <person name="Cros-Aarteil S."/>
            <person name="Calhoun S."/>
            <person name="Haridas S."/>
            <person name="Kuo A."/>
            <person name="Mondo S."/>
            <person name="Pangilinan J."/>
            <person name="Riley R."/>
            <person name="Labutti K."/>
            <person name="Andreopoulos B."/>
            <person name="Lipzen A."/>
            <person name="Chen C."/>
            <person name="Yanf M."/>
            <person name="Daum C."/>
            <person name="Ng V."/>
            <person name="Clum A."/>
            <person name="Ohm R."/>
            <person name="Martin F."/>
            <person name="Silar P."/>
            <person name="Natvig D."/>
            <person name="Lalanne C."/>
            <person name="Gautier V."/>
            <person name="Ament-Velasquez S.L."/>
            <person name="Kruys A."/>
            <person name="Hutchinson M.I."/>
            <person name="Powell A.J."/>
            <person name="Barry K."/>
            <person name="Miller A.N."/>
            <person name="Grigoriev I.V."/>
            <person name="Debuchy R."/>
            <person name="Gladieux P."/>
            <person name="Thoren M.H."/>
            <person name="Johannesson H."/>
        </authorList>
    </citation>
    <scope>NUCLEOTIDE SEQUENCE</scope>
    <source>
        <strain evidence="8">CBS 103.79</strain>
    </source>
</reference>
<evidence type="ECO:0000256" key="6">
    <source>
        <dbReference type="SAM" id="MobiDB-lite"/>
    </source>
</evidence>
<dbReference type="EMBL" id="MU855447">
    <property type="protein sequence ID" value="KAK3903465.1"/>
    <property type="molecule type" value="Genomic_DNA"/>
</dbReference>
<keyword evidence="8" id="KW-0670">Pyruvate</keyword>